<dbReference type="Pfam" id="PF01694">
    <property type="entry name" value="Rhomboid"/>
    <property type="match status" value="1"/>
</dbReference>
<keyword evidence="4 5" id="KW-0472">Membrane</keyword>
<feature type="transmembrane region" description="Helical" evidence="5">
    <location>
        <begin position="277"/>
        <end position="298"/>
    </location>
</feature>
<dbReference type="AlphaFoldDB" id="A0A5C6C102"/>
<feature type="domain" description="Peptidase S54 rhomboid" evidence="6">
    <location>
        <begin position="124"/>
        <end position="261"/>
    </location>
</feature>
<dbReference type="Gene3D" id="1.20.1540.10">
    <property type="entry name" value="Rhomboid-like"/>
    <property type="match status" value="1"/>
</dbReference>
<feature type="transmembrane region" description="Helical" evidence="5">
    <location>
        <begin position="87"/>
        <end position="110"/>
    </location>
</feature>
<dbReference type="InterPro" id="IPR022764">
    <property type="entry name" value="Peptidase_S54_rhomboid_dom"/>
</dbReference>
<dbReference type="GO" id="GO:0016020">
    <property type="term" value="C:membrane"/>
    <property type="evidence" value="ECO:0007669"/>
    <property type="project" value="UniProtKB-SubCell"/>
</dbReference>
<accession>A0A5C6C102</accession>
<keyword evidence="8" id="KW-1185">Reference proteome</keyword>
<sequence length="299" mass="31204">MDPPSTSQQTVLTTKQRSECFEARLVLHAAGIAADANFHDGVWTLLVEHDVYPVATAELAAYRAENVASPTRELTPFPVHGGAAVACWAYAATLILVAILAAESAFGYAWDQAGRMQAGKVMAGEGWRVVTALTLHLDLGHILGNLLFGTVFGLLAGRILGGGVAWLGIVIAGALGNWMNAWAQAGTHTSIGASTAVFGALGMIVAHALCRWALTQEKPIRRWSPLVAGVLLFAFTGVGGENTDVLAHVTGFLAGLVIGWSGSGLPHRWLARMDVQIVAGLAAVLLVVSAWTIALAVAG</sequence>
<dbReference type="GO" id="GO:0004252">
    <property type="term" value="F:serine-type endopeptidase activity"/>
    <property type="evidence" value="ECO:0007669"/>
    <property type="project" value="InterPro"/>
</dbReference>
<evidence type="ECO:0000313" key="7">
    <source>
        <dbReference type="EMBL" id="TWU17311.1"/>
    </source>
</evidence>
<evidence type="ECO:0000256" key="4">
    <source>
        <dbReference type="ARBA" id="ARBA00023136"/>
    </source>
</evidence>
<comment type="subcellular location">
    <subcellularLocation>
        <location evidence="1">Membrane</location>
        <topology evidence="1">Multi-pass membrane protein</topology>
    </subcellularLocation>
</comment>
<evidence type="ECO:0000313" key="8">
    <source>
        <dbReference type="Proteomes" id="UP000316304"/>
    </source>
</evidence>
<dbReference type="SUPFAM" id="SSF144091">
    <property type="entry name" value="Rhomboid-like"/>
    <property type="match status" value="1"/>
</dbReference>
<reference evidence="7 8" key="1">
    <citation type="submission" date="2019-02" db="EMBL/GenBank/DDBJ databases">
        <title>Deep-cultivation of Planctomycetes and their phenomic and genomic characterization uncovers novel biology.</title>
        <authorList>
            <person name="Wiegand S."/>
            <person name="Jogler M."/>
            <person name="Boedeker C."/>
            <person name="Pinto D."/>
            <person name="Vollmers J."/>
            <person name="Rivas-Marin E."/>
            <person name="Kohn T."/>
            <person name="Peeters S.H."/>
            <person name="Heuer A."/>
            <person name="Rast P."/>
            <person name="Oberbeckmann S."/>
            <person name="Bunk B."/>
            <person name="Jeske O."/>
            <person name="Meyerdierks A."/>
            <person name="Storesund J.E."/>
            <person name="Kallscheuer N."/>
            <person name="Luecker S."/>
            <person name="Lage O.M."/>
            <person name="Pohl T."/>
            <person name="Merkel B.J."/>
            <person name="Hornburger P."/>
            <person name="Mueller R.-W."/>
            <person name="Bruemmer F."/>
            <person name="Labrenz M."/>
            <person name="Spormann A.M."/>
            <person name="Op Den Camp H."/>
            <person name="Overmann J."/>
            <person name="Amann R."/>
            <person name="Jetten M.S.M."/>
            <person name="Mascher T."/>
            <person name="Medema M.H."/>
            <person name="Devos D.P."/>
            <person name="Kaster A.-K."/>
            <person name="Ovreas L."/>
            <person name="Rohde M."/>
            <person name="Galperin M.Y."/>
            <person name="Jogler C."/>
        </authorList>
    </citation>
    <scope>NUCLEOTIDE SEQUENCE [LARGE SCALE GENOMIC DNA]</scope>
    <source>
        <strain evidence="7 8">Pla52o</strain>
    </source>
</reference>
<dbReference type="PANTHER" id="PTHR43066:SF5">
    <property type="entry name" value="RHOMBOID-LIKE PROTEIN 11, CHLOROPLASTIC-RELATED"/>
    <property type="match status" value="1"/>
</dbReference>
<protein>
    <submittedName>
        <fullName evidence="7">Rhomboid family protein</fullName>
    </submittedName>
</protein>
<evidence type="ECO:0000259" key="6">
    <source>
        <dbReference type="Pfam" id="PF01694"/>
    </source>
</evidence>
<feature type="transmembrane region" description="Helical" evidence="5">
    <location>
        <begin position="191"/>
        <end position="210"/>
    </location>
</feature>
<dbReference type="RefSeq" id="WP_146597242.1">
    <property type="nucleotide sequence ID" value="NZ_SJPT01000013.1"/>
</dbReference>
<organism evidence="7 8">
    <name type="scientific">Novipirellula galeiformis</name>
    <dbReference type="NCBI Taxonomy" id="2528004"/>
    <lineage>
        <taxon>Bacteria</taxon>
        <taxon>Pseudomonadati</taxon>
        <taxon>Planctomycetota</taxon>
        <taxon>Planctomycetia</taxon>
        <taxon>Pirellulales</taxon>
        <taxon>Pirellulaceae</taxon>
        <taxon>Novipirellula</taxon>
    </lineage>
</organism>
<dbReference type="Proteomes" id="UP000316304">
    <property type="component" value="Unassembled WGS sequence"/>
</dbReference>
<gene>
    <name evidence="7" type="ORF">Pla52o_53170</name>
</gene>
<evidence type="ECO:0000256" key="5">
    <source>
        <dbReference type="SAM" id="Phobius"/>
    </source>
</evidence>
<evidence type="ECO:0000256" key="1">
    <source>
        <dbReference type="ARBA" id="ARBA00004141"/>
    </source>
</evidence>
<dbReference type="EMBL" id="SJPT01000013">
    <property type="protein sequence ID" value="TWU17311.1"/>
    <property type="molecule type" value="Genomic_DNA"/>
</dbReference>
<feature type="transmembrane region" description="Helical" evidence="5">
    <location>
        <begin position="222"/>
        <end position="239"/>
    </location>
</feature>
<dbReference type="InterPro" id="IPR035952">
    <property type="entry name" value="Rhomboid-like_sf"/>
</dbReference>
<proteinExistence type="predicted"/>
<comment type="caution">
    <text evidence="7">The sequence shown here is derived from an EMBL/GenBank/DDBJ whole genome shotgun (WGS) entry which is preliminary data.</text>
</comment>
<dbReference type="OrthoDB" id="9813074at2"/>
<feature type="transmembrane region" description="Helical" evidence="5">
    <location>
        <begin position="159"/>
        <end position="179"/>
    </location>
</feature>
<evidence type="ECO:0000256" key="2">
    <source>
        <dbReference type="ARBA" id="ARBA00022692"/>
    </source>
</evidence>
<dbReference type="PANTHER" id="PTHR43066">
    <property type="entry name" value="RHOMBOID-RELATED PROTEIN"/>
    <property type="match status" value="1"/>
</dbReference>
<evidence type="ECO:0000256" key="3">
    <source>
        <dbReference type="ARBA" id="ARBA00022989"/>
    </source>
</evidence>
<feature type="transmembrane region" description="Helical" evidence="5">
    <location>
        <begin position="245"/>
        <end position="265"/>
    </location>
</feature>
<keyword evidence="3 5" id="KW-1133">Transmembrane helix</keyword>
<keyword evidence="2 5" id="KW-0812">Transmembrane</keyword>
<name>A0A5C6C102_9BACT</name>